<comment type="cofactor">
    <cofactor evidence="1">
        <name>heme</name>
        <dbReference type="ChEBI" id="CHEBI:30413"/>
    </cofactor>
</comment>
<dbReference type="SUPFAM" id="SSF48264">
    <property type="entry name" value="Cytochrome P450"/>
    <property type="match status" value="1"/>
</dbReference>
<evidence type="ECO:0000256" key="7">
    <source>
        <dbReference type="ARBA" id="ARBA00023033"/>
    </source>
</evidence>
<accession>A0ABW7X991</accession>
<evidence type="ECO:0000256" key="5">
    <source>
        <dbReference type="ARBA" id="ARBA00023002"/>
    </source>
</evidence>
<dbReference type="PANTHER" id="PTHR46696:SF4">
    <property type="entry name" value="BIOTIN BIOSYNTHESIS CYTOCHROME P450"/>
    <property type="match status" value="1"/>
</dbReference>
<comment type="similarity">
    <text evidence="2 8">Belongs to the cytochrome P450 family.</text>
</comment>
<dbReference type="InterPro" id="IPR017972">
    <property type="entry name" value="Cyt_P450_CS"/>
</dbReference>
<dbReference type="Proteomes" id="UP001611415">
    <property type="component" value="Unassembled WGS sequence"/>
</dbReference>
<organism evidence="9 10">
    <name type="scientific">Nocardia xishanensis</name>
    <dbReference type="NCBI Taxonomy" id="238964"/>
    <lineage>
        <taxon>Bacteria</taxon>
        <taxon>Bacillati</taxon>
        <taxon>Actinomycetota</taxon>
        <taxon>Actinomycetes</taxon>
        <taxon>Mycobacteriales</taxon>
        <taxon>Nocardiaceae</taxon>
        <taxon>Nocardia</taxon>
    </lineage>
</organism>
<keyword evidence="10" id="KW-1185">Reference proteome</keyword>
<evidence type="ECO:0000256" key="2">
    <source>
        <dbReference type="ARBA" id="ARBA00010617"/>
    </source>
</evidence>
<name>A0ABW7X991_9NOCA</name>
<keyword evidence="5 8" id="KW-0560">Oxidoreductase</keyword>
<dbReference type="EMBL" id="JBIRYO010000027">
    <property type="protein sequence ID" value="MFI2477670.1"/>
    <property type="molecule type" value="Genomic_DNA"/>
</dbReference>
<dbReference type="RefSeq" id="WP_364818530.1">
    <property type="nucleotide sequence ID" value="NZ_JBFAYM010000001.1"/>
</dbReference>
<dbReference type="PRINTS" id="PR00359">
    <property type="entry name" value="BP450"/>
</dbReference>
<evidence type="ECO:0000256" key="4">
    <source>
        <dbReference type="ARBA" id="ARBA00022723"/>
    </source>
</evidence>
<evidence type="ECO:0000313" key="10">
    <source>
        <dbReference type="Proteomes" id="UP001611415"/>
    </source>
</evidence>
<keyword evidence="3 8" id="KW-0349">Heme</keyword>
<gene>
    <name evidence="9" type="ORF">ACH49W_30220</name>
</gene>
<dbReference type="CDD" id="cd20625">
    <property type="entry name" value="CYP164-like"/>
    <property type="match status" value="1"/>
</dbReference>
<dbReference type="PANTHER" id="PTHR46696">
    <property type="entry name" value="P450, PUTATIVE (EUROFUNG)-RELATED"/>
    <property type="match status" value="1"/>
</dbReference>
<evidence type="ECO:0000256" key="1">
    <source>
        <dbReference type="ARBA" id="ARBA00001971"/>
    </source>
</evidence>
<dbReference type="InterPro" id="IPR002397">
    <property type="entry name" value="Cyt_P450_B"/>
</dbReference>
<dbReference type="InterPro" id="IPR001128">
    <property type="entry name" value="Cyt_P450"/>
</dbReference>
<dbReference type="PROSITE" id="PS00086">
    <property type="entry name" value="CYTOCHROME_P450"/>
    <property type="match status" value="1"/>
</dbReference>
<evidence type="ECO:0000313" key="9">
    <source>
        <dbReference type="EMBL" id="MFI2477670.1"/>
    </source>
</evidence>
<evidence type="ECO:0000256" key="3">
    <source>
        <dbReference type="ARBA" id="ARBA00022617"/>
    </source>
</evidence>
<comment type="caution">
    <text evidence="9">The sequence shown here is derived from an EMBL/GenBank/DDBJ whole genome shotgun (WGS) entry which is preliminary data.</text>
</comment>
<protein>
    <submittedName>
        <fullName evidence="9">Cytochrome P450</fullName>
    </submittedName>
</protein>
<keyword evidence="7 8" id="KW-0503">Monooxygenase</keyword>
<keyword evidence="6 8" id="KW-0408">Iron</keyword>
<evidence type="ECO:0000256" key="6">
    <source>
        <dbReference type="ARBA" id="ARBA00023004"/>
    </source>
</evidence>
<reference evidence="9 10" key="1">
    <citation type="submission" date="2024-10" db="EMBL/GenBank/DDBJ databases">
        <title>The Natural Products Discovery Center: Release of the First 8490 Sequenced Strains for Exploring Actinobacteria Biosynthetic Diversity.</title>
        <authorList>
            <person name="Kalkreuter E."/>
            <person name="Kautsar S.A."/>
            <person name="Yang D."/>
            <person name="Bader C.D."/>
            <person name="Teijaro C.N."/>
            <person name="Fluegel L."/>
            <person name="Davis C.M."/>
            <person name="Simpson J.R."/>
            <person name="Lauterbach L."/>
            <person name="Steele A.D."/>
            <person name="Gui C."/>
            <person name="Meng S."/>
            <person name="Li G."/>
            <person name="Viehrig K."/>
            <person name="Ye F."/>
            <person name="Su P."/>
            <person name="Kiefer A.F."/>
            <person name="Nichols A."/>
            <person name="Cepeda A.J."/>
            <person name="Yan W."/>
            <person name="Fan B."/>
            <person name="Jiang Y."/>
            <person name="Adhikari A."/>
            <person name="Zheng C.-J."/>
            <person name="Schuster L."/>
            <person name="Cowan T.M."/>
            <person name="Smanski M.J."/>
            <person name="Chevrette M.G."/>
            <person name="De Carvalho L.P.S."/>
            <person name="Shen B."/>
        </authorList>
    </citation>
    <scope>NUCLEOTIDE SEQUENCE [LARGE SCALE GENOMIC DNA]</scope>
    <source>
        <strain evidence="9 10">NPDC019275</strain>
    </source>
</reference>
<dbReference type="PRINTS" id="PR00385">
    <property type="entry name" value="P450"/>
</dbReference>
<dbReference type="Gene3D" id="1.10.630.10">
    <property type="entry name" value="Cytochrome P450"/>
    <property type="match status" value="1"/>
</dbReference>
<sequence length="445" mass="48933">MNARYAVRWLAEHGLPRLALRAKYRTGDPFAELLSGEEGRSDPYSLIDRLRGTGGVRTGPVGYAAFDYQLCRAILRDNRFGVRTPIDPVVPRPLRRYAERVVLPPNPIEAPSMFMLDPPEHNRLRKPVASAFTPRAVARLDDRVREVVTELLDGMSARGSVDLIGDFAAQVPIAMISEMLGFPAADRELFLRWGDAVTPLLDVGISFRAHRRAMAATKAMEGYLAAHIEKLRREPRDDIFSALVSSGELNTTELMASANVLMGAGFETTVNLIGNAIPLLLAHPDQLDLLRAEPQRWPGAIEEVLRFDPPVQMTARRALESVDFGAGVRIRPGESMIVSLAGANRDPAQFPDPHRFDVTRANAKQHLAFGSGIHACIGASLARMEAIHALPILFERFPGLRLDGKPHRRGLSTLHGYQHMPALLRRPADARAVPSMASGDRTPGS</sequence>
<proteinExistence type="inferred from homology"/>
<evidence type="ECO:0000256" key="8">
    <source>
        <dbReference type="RuleBase" id="RU000461"/>
    </source>
</evidence>
<dbReference type="Pfam" id="PF00067">
    <property type="entry name" value="p450"/>
    <property type="match status" value="1"/>
</dbReference>
<dbReference type="InterPro" id="IPR036396">
    <property type="entry name" value="Cyt_P450_sf"/>
</dbReference>
<keyword evidence="4 8" id="KW-0479">Metal-binding</keyword>